<dbReference type="GeneID" id="85442740"/>
<accession>A0AAD8PT33</accession>
<protein>
    <submittedName>
        <fullName evidence="1">Uncharacterized protein</fullName>
    </submittedName>
</protein>
<gene>
    <name evidence="1" type="ORF">LY79DRAFT_562793</name>
</gene>
<organism evidence="1 2">
    <name type="scientific">Colletotrichum navitas</name>
    <dbReference type="NCBI Taxonomy" id="681940"/>
    <lineage>
        <taxon>Eukaryota</taxon>
        <taxon>Fungi</taxon>
        <taxon>Dikarya</taxon>
        <taxon>Ascomycota</taxon>
        <taxon>Pezizomycotina</taxon>
        <taxon>Sordariomycetes</taxon>
        <taxon>Hypocreomycetidae</taxon>
        <taxon>Glomerellales</taxon>
        <taxon>Glomerellaceae</taxon>
        <taxon>Colletotrichum</taxon>
        <taxon>Colletotrichum graminicola species complex</taxon>
    </lineage>
</organism>
<evidence type="ECO:0000313" key="1">
    <source>
        <dbReference type="EMBL" id="KAK1580076.1"/>
    </source>
</evidence>
<comment type="caution">
    <text evidence="1">The sequence shown here is derived from an EMBL/GenBank/DDBJ whole genome shotgun (WGS) entry which is preliminary data.</text>
</comment>
<proteinExistence type="predicted"/>
<sequence>MAHVRFLSDGNSVRVRARWRGRQQTALVALQPKGGGVVGLADEKVYLSRLDSDVLGMLSLASS</sequence>
<dbReference type="EMBL" id="JAHLJV010000059">
    <property type="protein sequence ID" value="KAK1580076.1"/>
    <property type="molecule type" value="Genomic_DNA"/>
</dbReference>
<dbReference type="AlphaFoldDB" id="A0AAD8PT33"/>
<dbReference type="RefSeq" id="XP_060411144.1">
    <property type="nucleotide sequence ID" value="XM_060558500.1"/>
</dbReference>
<reference evidence="1" key="1">
    <citation type="submission" date="2021-06" db="EMBL/GenBank/DDBJ databases">
        <title>Comparative genomics, transcriptomics and evolutionary studies reveal genomic signatures of adaptation to plant cell wall in hemibiotrophic fungi.</title>
        <authorList>
            <consortium name="DOE Joint Genome Institute"/>
            <person name="Baroncelli R."/>
            <person name="Diaz J.F."/>
            <person name="Benocci T."/>
            <person name="Peng M."/>
            <person name="Battaglia E."/>
            <person name="Haridas S."/>
            <person name="Andreopoulos W."/>
            <person name="Labutti K."/>
            <person name="Pangilinan J."/>
            <person name="Floch G.L."/>
            <person name="Makela M.R."/>
            <person name="Henrissat B."/>
            <person name="Grigoriev I.V."/>
            <person name="Crouch J.A."/>
            <person name="De Vries R.P."/>
            <person name="Sukno S.A."/>
            <person name="Thon M.R."/>
        </authorList>
    </citation>
    <scope>NUCLEOTIDE SEQUENCE</scope>
    <source>
        <strain evidence="1">CBS 125086</strain>
    </source>
</reference>
<name>A0AAD8PT33_9PEZI</name>
<keyword evidence="2" id="KW-1185">Reference proteome</keyword>
<dbReference type="Proteomes" id="UP001230504">
    <property type="component" value="Unassembled WGS sequence"/>
</dbReference>
<evidence type="ECO:0000313" key="2">
    <source>
        <dbReference type="Proteomes" id="UP001230504"/>
    </source>
</evidence>